<name>A0A226F3C3_FOLCA</name>
<comment type="caution">
    <text evidence="3">The sequence shown here is derived from an EMBL/GenBank/DDBJ whole genome shotgun (WGS) entry which is preliminary data.</text>
</comment>
<dbReference type="AlphaFoldDB" id="A0A226F3C3"/>
<protein>
    <submittedName>
        <fullName evidence="3">Coiled-coil domain-containing protein 51</fullName>
    </submittedName>
</protein>
<evidence type="ECO:0000313" key="3">
    <source>
        <dbReference type="EMBL" id="OXA63426.1"/>
    </source>
</evidence>
<dbReference type="OrthoDB" id="6243211at2759"/>
<evidence type="ECO:0000256" key="2">
    <source>
        <dbReference type="SAM" id="Phobius"/>
    </source>
</evidence>
<proteinExistence type="predicted"/>
<dbReference type="PANTHER" id="PTHR28624:SF1">
    <property type="entry name" value="MITOCHONDRIAL POTASSIUM CHANNEL"/>
    <property type="match status" value="1"/>
</dbReference>
<gene>
    <name evidence="3" type="ORF">Fcan01_03873</name>
</gene>
<accession>A0A226F3C3</accession>
<feature type="coiled-coil region" evidence="1">
    <location>
        <begin position="106"/>
        <end position="178"/>
    </location>
</feature>
<organism evidence="3 4">
    <name type="scientific">Folsomia candida</name>
    <name type="common">Springtail</name>
    <dbReference type="NCBI Taxonomy" id="158441"/>
    <lineage>
        <taxon>Eukaryota</taxon>
        <taxon>Metazoa</taxon>
        <taxon>Ecdysozoa</taxon>
        <taxon>Arthropoda</taxon>
        <taxon>Hexapoda</taxon>
        <taxon>Collembola</taxon>
        <taxon>Entomobryomorpha</taxon>
        <taxon>Isotomoidea</taxon>
        <taxon>Isotomidae</taxon>
        <taxon>Proisotominae</taxon>
        <taxon>Folsomia</taxon>
    </lineage>
</organism>
<keyword evidence="2" id="KW-1133">Transmembrane helix</keyword>
<keyword evidence="4" id="KW-1185">Reference proteome</keyword>
<dbReference type="PANTHER" id="PTHR28624">
    <property type="entry name" value="COILED-COIL DOMAIN-CONTAINING PROTEIN 51"/>
    <property type="match status" value="1"/>
</dbReference>
<dbReference type="EMBL" id="LNIX01000001">
    <property type="protein sequence ID" value="OXA63426.1"/>
    <property type="molecule type" value="Genomic_DNA"/>
</dbReference>
<dbReference type="STRING" id="158441.A0A226F3C3"/>
<keyword evidence="2" id="KW-0812">Transmembrane</keyword>
<sequence length="354" mass="40122">MPPIRRLLLLSHHHHNLTSGDKSPHFFLLLRFRSTATNDGAGRDSLFNRSDHPLSSPRQGLPLLVKDKVNQVMVAYEDFIGIKQVKEAQERVLSAETCFKASQQLRRAAQEKVVQVQNQLRVLRMDIDRTARGDNRYLELIKNEIDIIREERDVRSHFEELEERERELFSELSNALRMSHEKERAQGEKTKYWSIFGSLFGAFLGIVGTTINARMRHKQTKDILLQTSAHVAQIEEAVQNLSLKLGVEPIPLQNTAMSSISENVTKLLKSVKDQEETLRLSVVTLMGVTKTVESVAGQLNNEWADAVARRKPPVYFNLDGITPDVPNSHAHVAVIMSVFMLGAGVIMFVLNRLT</sequence>
<reference evidence="3 4" key="1">
    <citation type="submission" date="2015-12" db="EMBL/GenBank/DDBJ databases">
        <title>The genome of Folsomia candida.</title>
        <authorList>
            <person name="Faddeeva A."/>
            <person name="Derks M.F."/>
            <person name="Anvar Y."/>
            <person name="Smit S."/>
            <person name="Van Straalen N."/>
            <person name="Roelofs D."/>
        </authorList>
    </citation>
    <scope>NUCLEOTIDE SEQUENCE [LARGE SCALE GENOMIC DNA]</scope>
    <source>
        <strain evidence="3 4">VU population</strain>
        <tissue evidence="3">Whole body</tissue>
    </source>
</reference>
<keyword evidence="2" id="KW-0472">Membrane</keyword>
<keyword evidence="1" id="KW-0175">Coiled coil</keyword>
<dbReference type="InterPro" id="IPR037660">
    <property type="entry name" value="CCDC51"/>
</dbReference>
<feature type="transmembrane region" description="Helical" evidence="2">
    <location>
        <begin position="330"/>
        <end position="350"/>
    </location>
</feature>
<evidence type="ECO:0000256" key="1">
    <source>
        <dbReference type="SAM" id="Coils"/>
    </source>
</evidence>
<evidence type="ECO:0000313" key="4">
    <source>
        <dbReference type="Proteomes" id="UP000198287"/>
    </source>
</evidence>
<dbReference type="Proteomes" id="UP000198287">
    <property type="component" value="Unassembled WGS sequence"/>
</dbReference>
<feature type="transmembrane region" description="Helical" evidence="2">
    <location>
        <begin position="192"/>
        <end position="211"/>
    </location>
</feature>